<dbReference type="InterPro" id="IPR027417">
    <property type="entry name" value="P-loop_NTPase"/>
</dbReference>
<dbReference type="PRINTS" id="PR00142">
    <property type="entry name" value="RECA"/>
</dbReference>
<keyword evidence="3" id="KW-0067">ATP-binding</keyword>
<name>A0A8S5LXM9_9CAUD</name>
<keyword evidence="6" id="KW-0175">Coiled coil</keyword>
<evidence type="ECO:0000256" key="1">
    <source>
        <dbReference type="ARBA" id="ARBA00009391"/>
    </source>
</evidence>
<dbReference type="PANTHER" id="PTHR45900">
    <property type="entry name" value="RECA"/>
    <property type="match status" value="1"/>
</dbReference>
<protein>
    <submittedName>
        <fullName evidence="8">Protein recA</fullName>
    </submittedName>
</protein>
<dbReference type="GO" id="GO:0005524">
    <property type="term" value="F:ATP binding"/>
    <property type="evidence" value="ECO:0007669"/>
    <property type="project" value="UniProtKB-KW"/>
</dbReference>
<evidence type="ECO:0000313" key="8">
    <source>
        <dbReference type="EMBL" id="DAD74563.1"/>
    </source>
</evidence>
<keyword evidence="5" id="KW-0233">DNA recombination</keyword>
<dbReference type="Pfam" id="PF21096">
    <property type="entry name" value="RecA_C"/>
    <property type="match status" value="1"/>
</dbReference>
<dbReference type="SUPFAM" id="SSF52540">
    <property type="entry name" value="P-loop containing nucleoside triphosphate hydrolases"/>
    <property type="match status" value="1"/>
</dbReference>
<dbReference type="Pfam" id="PF00154">
    <property type="entry name" value="RecA_N"/>
    <property type="match status" value="1"/>
</dbReference>
<evidence type="ECO:0000256" key="3">
    <source>
        <dbReference type="ARBA" id="ARBA00022840"/>
    </source>
</evidence>
<sequence length="357" mass="39596">MAKVKKGVGVNITPSISPEMQKLIESMNKKFGANAVRVGIAENQQKREFISTGILQLDADLNGGIPVGRVTEISGENHTGKSTLALHIMAEAQKKGLMCGLIDVEGTSDDIDYMNACGIDSSNLLISNPASLEEALAIAEMWQKSGEVQVCMFDSIASSLATQTILDAEIGESRRMGTPQQELAEYFIKYQMANNKLAREGHKPFTLIVINQLRSKIGAYGDPDYTPGGRAKEFAYSVRLRLRKGDWIKEKDNIVGQITKYKIDKNKLGIPYRSGEVDFYFDENNSAGVPALNYDVFKDMVLVGVVSGVISKSGGWYSYHDLEKIQGLDKFTNELRKREDLIQKLREEVLLVEEKTK</sequence>
<organism evidence="8">
    <name type="scientific">Myoviridae sp. ctZgq1</name>
    <dbReference type="NCBI Taxonomy" id="2826666"/>
    <lineage>
        <taxon>Viruses</taxon>
        <taxon>Duplodnaviria</taxon>
        <taxon>Heunggongvirae</taxon>
        <taxon>Uroviricota</taxon>
        <taxon>Caudoviricetes</taxon>
    </lineage>
</organism>
<evidence type="ECO:0000256" key="4">
    <source>
        <dbReference type="ARBA" id="ARBA00023125"/>
    </source>
</evidence>
<dbReference type="Gene3D" id="3.30.250.10">
    <property type="entry name" value="RecA protein, C-terminal domain"/>
    <property type="match status" value="1"/>
</dbReference>
<accession>A0A8S5LXM9</accession>
<dbReference type="InterPro" id="IPR049261">
    <property type="entry name" value="RecA-like_C"/>
</dbReference>
<evidence type="ECO:0000256" key="2">
    <source>
        <dbReference type="ARBA" id="ARBA00022741"/>
    </source>
</evidence>
<dbReference type="InterPro" id="IPR049428">
    <property type="entry name" value="RecA-like_N"/>
</dbReference>
<evidence type="ECO:0000256" key="5">
    <source>
        <dbReference type="ARBA" id="ARBA00023172"/>
    </source>
</evidence>
<feature type="coiled-coil region" evidence="6">
    <location>
        <begin position="328"/>
        <end position="355"/>
    </location>
</feature>
<dbReference type="PANTHER" id="PTHR45900:SF1">
    <property type="entry name" value="MITOCHONDRIAL DNA REPAIR PROTEIN RECA HOMOLOG-RELATED"/>
    <property type="match status" value="1"/>
</dbReference>
<dbReference type="GO" id="GO:0008094">
    <property type="term" value="F:ATP-dependent activity, acting on DNA"/>
    <property type="evidence" value="ECO:0007669"/>
    <property type="project" value="InterPro"/>
</dbReference>
<keyword evidence="2" id="KW-0547">Nucleotide-binding</keyword>
<dbReference type="SUPFAM" id="SSF54752">
    <property type="entry name" value="RecA protein, C-terminal domain"/>
    <property type="match status" value="1"/>
</dbReference>
<comment type="similarity">
    <text evidence="1">Belongs to the RecA family.</text>
</comment>
<dbReference type="PROSITE" id="PS50163">
    <property type="entry name" value="RECA_3"/>
    <property type="match status" value="1"/>
</dbReference>
<dbReference type="Gene3D" id="3.40.50.300">
    <property type="entry name" value="P-loop containing nucleotide triphosphate hydrolases"/>
    <property type="match status" value="1"/>
</dbReference>
<evidence type="ECO:0000256" key="6">
    <source>
        <dbReference type="SAM" id="Coils"/>
    </source>
</evidence>
<keyword evidence="4" id="KW-0238">DNA-binding</keyword>
<dbReference type="InterPro" id="IPR020587">
    <property type="entry name" value="RecA_monomer-monomer_interface"/>
</dbReference>
<dbReference type="GO" id="GO:0006281">
    <property type="term" value="P:DNA repair"/>
    <property type="evidence" value="ECO:0007669"/>
    <property type="project" value="InterPro"/>
</dbReference>
<dbReference type="GO" id="GO:0006310">
    <property type="term" value="P:DNA recombination"/>
    <property type="evidence" value="ECO:0007669"/>
    <property type="project" value="UniProtKB-KW"/>
</dbReference>
<reference evidence="8" key="1">
    <citation type="journal article" date="2021" name="Proc. Natl. Acad. Sci. U.S.A.">
        <title>A Catalog of Tens of Thousands of Viruses from Human Metagenomes Reveals Hidden Associations with Chronic Diseases.</title>
        <authorList>
            <person name="Tisza M.J."/>
            <person name="Buck C.B."/>
        </authorList>
    </citation>
    <scope>NUCLEOTIDE SEQUENCE</scope>
    <source>
        <strain evidence="8">CtZgq1</strain>
    </source>
</reference>
<dbReference type="InterPro" id="IPR023400">
    <property type="entry name" value="RecA_C_sf"/>
</dbReference>
<dbReference type="GO" id="GO:0003697">
    <property type="term" value="F:single-stranded DNA binding"/>
    <property type="evidence" value="ECO:0007669"/>
    <property type="project" value="InterPro"/>
</dbReference>
<dbReference type="EMBL" id="BK014762">
    <property type="protein sequence ID" value="DAD74563.1"/>
    <property type="molecule type" value="Genomic_DNA"/>
</dbReference>
<dbReference type="InterPro" id="IPR013765">
    <property type="entry name" value="DNA_recomb/repair_RecA"/>
</dbReference>
<feature type="domain" description="RecA family profile 2" evidence="7">
    <location>
        <begin position="220"/>
        <end position="289"/>
    </location>
</feature>
<proteinExistence type="inferred from homology"/>
<evidence type="ECO:0000259" key="7">
    <source>
        <dbReference type="PROSITE" id="PS50163"/>
    </source>
</evidence>